<dbReference type="GO" id="GO:0008720">
    <property type="term" value="F:D-lactate dehydrogenase (NAD+) activity"/>
    <property type="evidence" value="ECO:0007669"/>
    <property type="project" value="TreeGrafter"/>
</dbReference>
<dbReference type="PROSITE" id="PS51387">
    <property type="entry name" value="FAD_PCMH"/>
    <property type="match status" value="1"/>
</dbReference>
<dbReference type="Pfam" id="PF01565">
    <property type="entry name" value="FAD_binding_4"/>
    <property type="match status" value="1"/>
</dbReference>
<reference evidence="2" key="1">
    <citation type="journal article" date="2023" name="Mol. Phylogenet. Evol.">
        <title>Genome-scale phylogeny and comparative genomics of the fungal order Sordariales.</title>
        <authorList>
            <person name="Hensen N."/>
            <person name="Bonometti L."/>
            <person name="Westerberg I."/>
            <person name="Brannstrom I.O."/>
            <person name="Guillou S."/>
            <person name="Cros-Aarteil S."/>
            <person name="Calhoun S."/>
            <person name="Haridas S."/>
            <person name="Kuo A."/>
            <person name="Mondo S."/>
            <person name="Pangilinan J."/>
            <person name="Riley R."/>
            <person name="LaButti K."/>
            <person name="Andreopoulos B."/>
            <person name="Lipzen A."/>
            <person name="Chen C."/>
            <person name="Yan M."/>
            <person name="Daum C."/>
            <person name="Ng V."/>
            <person name="Clum A."/>
            <person name="Steindorff A."/>
            <person name="Ohm R.A."/>
            <person name="Martin F."/>
            <person name="Silar P."/>
            <person name="Natvig D.O."/>
            <person name="Lalanne C."/>
            <person name="Gautier V."/>
            <person name="Ament-Velasquez S.L."/>
            <person name="Kruys A."/>
            <person name="Hutchinson M.I."/>
            <person name="Powell A.J."/>
            <person name="Barry K."/>
            <person name="Miller A.N."/>
            <person name="Grigoriev I.V."/>
            <person name="Debuchy R."/>
            <person name="Gladieux P."/>
            <person name="Hiltunen Thoren M."/>
            <person name="Johannesson H."/>
        </authorList>
    </citation>
    <scope>NUCLEOTIDE SEQUENCE</scope>
    <source>
        <strain evidence="2">CBS 103.79</strain>
    </source>
</reference>
<feature type="non-terminal residue" evidence="2">
    <location>
        <position position="200"/>
    </location>
</feature>
<dbReference type="InterPro" id="IPR036318">
    <property type="entry name" value="FAD-bd_PCMH-like_sf"/>
</dbReference>
<dbReference type="Proteomes" id="UP001303889">
    <property type="component" value="Unassembled WGS sequence"/>
</dbReference>
<name>A0AAN6MBG6_9PEZI</name>
<evidence type="ECO:0000259" key="1">
    <source>
        <dbReference type="PROSITE" id="PS51387"/>
    </source>
</evidence>
<keyword evidence="3" id="KW-1185">Reference proteome</keyword>
<sequence>MTSSTQAVAPDARALAQFFDHAVRIVGEANVSLDHQHGALKGPQGEDAYGDPFSATATHLPGGAVRPSTVEEVQELVKLANAEKIALWTVSRGKNLGYGGSSPVVQGTVVLDLQRMNKIIEVNEEYGYAIVEPGVSFFDLYEEIQRQGLNLWPSVPAIGWGSVLGNTLDRGIGYTPNGEHAQSQCGMEVVLPNGDLLRTG</sequence>
<reference evidence="2" key="2">
    <citation type="submission" date="2023-05" db="EMBL/GenBank/DDBJ databases">
        <authorList>
            <consortium name="Lawrence Berkeley National Laboratory"/>
            <person name="Steindorff A."/>
            <person name="Hensen N."/>
            <person name="Bonometti L."/>
            <person name="Westerberg I."/>
            <person name="Brannstrom I.O."/>
            <person name="Guillou S."/>
            <person name="Cros-Aarteil S."/>
            <person name="Calhoun S."/>
            <person name="Haridas S."/>
            <person name="Kuo A."/>
            <person name="Mondo S."/>
            <person name="Pangilinan J."/>
            <person name="Riley R."/>
            <person name="Labutti K."/>
            <person name="Andreopoulos B."/>
            <person name="Lipzen A."/>
            <person name="Chen C."/>
            <person name="Yanf M."/>
            <person name="Daum C."/>
            <person name="Ng V."/>
            <person name="Clum A."/>
            <person name="Ohm R."/>
            <person name="Martin F."/>
            <person name="Silar P."/>
            <person name="Natvig D."/>
            <person name="Lalanne C."/>
            <person name="Gautier V."/>
            <person name="Ament-Velasquez S.L."/>
            <person name="Kruys A."/>
            <person name="Hutchinson M.I."/>
            <person name="Powell A.J."/>
            <person name="Barry K."/>
            <person name="Miller A.N."/>
            <person name="Grigoriev I.V."/>
            <person name="Debuchy R."/>
            <person name="Gladieux P."/>
            <person name="Thoren M.H."/>
            <person name="Johannesson H."/>
        </authorList>
    </citation>
    <scope>NUCLEOTIDE SEQUENCE</scope>
    <source>
        <strain evidence="2">CBS 103.79</strain>
    </source>
</reference>
<dbReference type="Gene3D" id="3.30.43.10">
    <property type="entry name" value="Uridine Diphospho-n-acetylenolpyruvylglucosamine Reductase, domain 2"/>
    <property type="match status" value="1"/>
</dbReference>
<dbReference type="EMBL" id="MU856334">
    <property type="protein sequence ID" value="KAK3896938.1"/>
    <property type="molecule type" value="Genomic_DNA"/>
</dbReference>
<protein>
    <recommendedName>
        <fullName evidence="1">FAD-binding PCMH-type domain-containing protein</fullName>
    </recommendedName>
</protein>
<dbReference type="Gene3D" id="3.30.465.10">
    <property type="match status" value="1"/>
</dbReference>
<proteinExistence type="predicted"/>
<organism evidence="2 3">
    <name type="scientific">Staphylotrichum tortipilum</name>
    <dbReference type="NCBI Taxonomy" id="2831512"/>
    <lineage>
        <taxon>Eukaryota</taxon>
        <taxon>Fungi</taxon>
        <taxon>Dikarya</taxon>
        <taxon>Ascomycota</taxon>
        <taxon>Pezizomycotina</taxon>
        <taxon>Sordariomycetes</taxon>
        <taxon>Sordariomycetidae</taxon>
        <taxon>Sordariales</taxon>
        <taxon>Chaetomiaceae</taxon>
        <taxon>Staphylotrichum</taxon>
    </lineage>
</organism>
<dbReference type="GO" id="GO:1903457">
    <property type="term" value="P:lactate catabolic process"/>
    <property type="evidence" value="ECO:0007669"/>
    <property type="project" value="TreeGrafter"/>
</dbReference>
<gene>
    <name evidence="2" type="ORF">C8A05DRAFT_20200</name>
</gene>
<feature type="domain" description="FAD-binding PCMH-type" evidence="1">
    <location>
        <begin position="57"/>
        <end position="200"/>
    </location>
</feature>
<dbReference type="GO" id="GO:0005739">
    <property type="term" value="C:mitochondrion"/>
    <property type="evidence" value="ECO:0007669"/>
    <property type="project" value="TreeGrafter"/>
</dbReference>
<evidence type="ECO:0000313" key="3">
    <source>
        <dbReference type="Proteomes" id="UP001303889"/>
    </source>
</evidence>
<accession>A0AAN6MBG6</accession>
<dbReference type="InterPro" id="IPR006094">
    <property type="entry name" value="Oxid_FAD_bind_N"/>
</dbReference>
<dbReference type="SUPFAM" id="SSF56176">
    <property type="entry name" value="FAD-binding/transporter-associated domain-like"/>
    <property type="match status" value="1"/>
</dbReference>
<dbReference type="AlphaFoldDB" id="A0AAN6MBG6"/>
<dbReference type="InterPro" id="IPR016166">
    <property type="entry name" value="FAD-bd_PCMH"/>
</dbReference>
<evidence type="ECO:0000313" key="2">
    <source>
        <dbReference type="EMBL" id="KAK3896938.1"/>
    </source>
</evidence>
<comment type="caution">
    <text evidence="2">The sequence shown here is derived from an EMBL/GenBank/DDBJ whole genome shotgun (WGS) entry which is preliminary data.</text>
</comment>
<dbReference type="GO" id="GO:0071949">
    <property type="term" value="F:FAD binding"/>
    <property type="evidence" value="ECO:0007669"/>
    <property type="project" value="InterPro"/>
</dbReference>
<dbReference type="PANTHER" id="PTHR11748">
    <property type="entry name" value="D-LACTATE DEHYDROGENASE"/>
    <property type="match status" value="1"/>
</dbReference>
<dbReference type="InterPro" id="IPR016167">
    <property type="entry name" value="FAD-bd_PCMH_sub1"/>
</dbReference>
<dbReference type="PANTHER" id="PTHR11748:SF114">
    <property type="entry name" value="ARYL-ALCOHOL OXIDASE VANILLYL-ALCOHOL OXIDASE (AFU_ORTHOLOGUE AFUA_3G09500)-RELATED"/>
    <property type="match status" value="1"/>
</dbReference>
<dbReference type="InterPro" id="IPR016169">
    <property type="entry name" value="FAD-bd_PCMH_sub2"/>
</dbReference>
<dbReference type="GO" id="GO:0004458">
    <property type="term" value="F:D-lactate dehydrogenase (cytochrome) activity"/>
    <property type="evidence" value="ECO:0007669"/>
    <property type="project" value="TreeGrafter"/>
</dbReference>